<evidence type="ECO:0008006" key="4">
    <source>
        <dbReference type="Google" id="ProtNLM"/>
    </source>
</evidence>
<dbReference type="Pfam" id="PF07044">
    <property type="entry name" value="DUF1329"/>
    <property type="match status" value="1"/>
</dbReference>
<dbReference type="OrthoDB" id="178023at2"/>
<name>A0A2S3VW28_9PSED</name>
<accession>A0A2S3VW28</accession>
<sequence>MKVSIFRASLLGVGMLTALSQLAWAKVSPEEAARLGHELTCAGAERAGNAEGTIPAFSGKWVGTPDTVKYEGTGHFWPNPYAAEKPLFDITAKNMSQYADKLTDGQKALLTKYPDTFHIPVYTSHRDFDFPEWVCAAFKKNAVTAQVVDDGLGLAAVTGSSPFPIPKTGLELLWNINNTGAQPYTTEVTTQELVVYPDGNLAWGETLSKFLGLRSEPGVIRDTADASAKYGRLNALSLTKTILPLRDKGSVNVSLESFNYKQSPRDVYLYNPGTRRVRQAPSFGFDMPLGVGGFRVVDEHHMFNGSPERYDWKIVGKKEIYIPWNAYSTNQSDVKMADLAKYKGHINTDYMRFELQRVWVLEATLKEGFRHQYSKRVFYINEDTWSAVMTDQYDGRGQLWRTVLGNWMWAYETQTPYWGIAAHQDLISGAYLIDNVPNERGAPLLNAGKDWSPAMFTAEAAARAGH</sequence>
<dbReference type="RefSeq" id="WP_103393462.1">
    <property type="nucleotide sequence ID" value="NZ_MUJK01000001.1"/>
</dbReference>
<dbReference type="CDD" id="cd16329">
    <property type="entry name" value="LolA_like"/>
    <property type="match status" value="1"/>
</dbReference>
<dbReference type="EMBL" id="MUJK01000001">
    <property type="protein sequence ID" value="POF43839.1"/>
    <property type="molecule type" value="Genomic_DNA"/>
</dbReference>
<evidence type="ECO:0000313" key="2">
    <source>
        <dbReference type="EMBL" id="POF43839.1"/>
    </source>
</evidence>
<protein>
    <recommendedName>
        <fullName evidence="4">Outer membrane lipoprotein-sorting protein</fullName>
    </recommendedName>
</protein>
<dbReference type="AlphaFoldDB" id="A0A2S3VW28"/>
<organism evidence="2 3">
    <name type="scientific">Pseudomonas laurylsulfativorans</name>
    <dbReference type="NCBI Taxonomy" id="1943631"/>
    <lineage>
        <taxon>Bacteria</taxon>
        <taxon>Pseudomonadati</taxon>
        <taxon>Pseudomonadota</taxon>
        <taxon>Gammaproteobacteria</taxon>
        <taxon>Pseudomonadales</taxon>
        <taxon>Pseudomonadaceae</taxon>
        <taxon>Pseudomonas</taxon>
    </lineage>
</organism>
<evidence type="ECO:0000256" key="1">
    <source>
        <dbReference type="SAM" id="SignalP"/>
    </source>
</evidence>
<evidence type="ECO:0000313" key="3">
    <source>
        <dbReference type="Proteomes" id="UP000237440"/>
    </source>
</evidence>
<gene>
    <name evidence="2" type="ORF">B0D71_03320</name>
</gene>
<proteinExistence type="predicted"/>
<dbReference type="InterPro" id="IPR010752">
    <property type="entry name" value="DUF1329"/>
</dbReference>
<feature type="signal peptide" evidence="1">
    <location>
        <begin position="1"/>
        <end position="25"/>
    </location>
</feature>
<dbReference type="Gene3D" id="2.50.20.10">
    <property type="entry name" value="Lipoprotein localisation LolA/LolB/LppX"/>
    <property type="match status" value="1"/>
</dbReference>
<dbReference type="Proteomes" id="UP000237440">
    <property type="component" value="Unassembled WGS sequence"/>
</dbReference>
<comment type="caution">
    <text evidence="2">The sequence shown here is derived from an EMBL/GenBank/DDBJ whole genome shotgun (WGS) entry which is preliminary data.</text>
</comment>
<reference evidence="3" key="1">
    <citation type="submission" date="2017-02" db="EMBL/GenBank/DDBJ databases">
        <authorList>
            <person name="Furmanczyk E.M."/>
        </authorList>
    </citation>
    <scope>NUCLEOTIDE SEQUENCE [LARGE SCALE GENOMIC DNA]</scope>
    <source>
        <strain evidence="3">AP3_22</strain>
    </source>
</reference>
<feature type="chain" id="PRO_5015598024" description="Outer membrane lipoprotein-sorting protein" evidence="1">
    <location>
        <begin position="26"/>
        <end position="466"/>
    </location>
</feature>
<keyword evidence="1" id="KW-0732">Signal</keyword>
<keyword evidence="3" id="KW-1185">Reference proteome</keyword>